<sequence length="408" mass="41646">MADPAASPLSPARWQLQSLLAQPWRLGFAAGATLLALAGAWWIAVLVPGAVPRWAVPRPLAHGAVMALGPFPLFIGGFAFTALPRWLRVPAPPTASLLPAFGAQAIGWCVWLAGTLVAPAFAAVGAAIAAAGLADLARRAVRQVRASDKPDRLHPALIAAALAAGAVATAVLAAATALQRWDVAGAAVLTGFWGCVAAVFTVAADRLVPAFDLPGASRRAHALLAVVLAAVVLRAIAPWMGEHVAWLGLLAAVQGAAGLAIAAGAFAWQRARHLRTPLVRALFLGSCWFAAGWLLGAFNAASRAAGHAAPLPLADVHALGAGAFSLLLAGMASQVVAAHTARPLVLGARPAWLFAAVQGAVLLRIAAAAFALPFLLLPAAVLWSASLGAWAFRIVHEAALATTARARH</sequence>
<accession>A0A934Q1J5</accession>
<evidence type="ECO:0000313" key="3">
    <source>
        <dbReference type="Proteomes" id="UP000617041"/>
    </source>
</evidence>
<dbReference type="AlphaFoldDB" id="A0A934Q1J5"/>
<name>A0A934Q1J5_9BURK</name>
<dbReference type="RefSeq" id="WP_200787506.1">
    <property type="nucleotide sequence ID" value="NZ_JAEDAO010000001.1"/>
</dbReference>
<feature type="transmembrane region" description="Helical" evidence="1">
    <location>
        <begin position="278"/>
        <end position="298"/>
    </location>
</feature>
<feature type="transmembrane region" description="Helical" evidence="1">
    <location>
        <begin position="155"/>
        <end position="178"/>
    </location>
</feature>
<feature type="transmembrane region" description="Helical" evidence="1">
    <location>
        <begin position="220"/>
        <end position="237"/>
    </location>
</feature>
<dbReference type="Pfam" id="PF05940">
    <property type="entry name" value="NnrS"/>
    <property type="match status" value="1"/>
</dbReference>
<evidence type="ECO:0000256" key="1">
    <source>
        <dbReference type="SAM" id="Phobius"/>
    </source>
</evidence>
<comment type="caution">
    <text evidence="2">The sequence shown here is derived from an EMBL/GenBank/DDBJ whole genome shotgun (WGS) entry which is preliminary data.</text>
</comment>
<keyword evidence="1" id="KW-1133">Transmembrane helix</keyword>
<keyword evidence="1" id="KW-0812">Transmembrane</keyword>
<proteinExistence type="predicted"/>
<dbReference type="Proteomes" id="UP000617041">
    <property type="component" value="Unassembled WGS sequence"/>
</dbReference>
<protein>
    <submittedName>
        <fullName evidence="2">NnrS family protein</fullName>
    </submittedName>
</protein>
<organism evidence="2 3">
    <name type="scientific">Ramlibacter algicola</name>
    <dbReference type="NCBI Taxonomy" id="2795217"/>
    <lineage>
        <taxon>Bacteria</taxon>
        <taxon>Pseudomonadati</taxon>
        <taxon>Pseudomonadota</taxon>
        <taxon>Betaproteobacteria</taxon>
        <taxon>Burkholderiales</taxon>
        <taxon>Comamonadaceae</taxon>
        <taxon>Ramlibacter</taxon>
    </lineage>
</organism>
<reference evidence="2" key="1">
    <citation type="submission" date="2020-12" db="EMBL/GenBank/DDBJ databases">
        <title>Ramlibacter sp. nov., isolated from a freshwater alga, Cryptomonas.</title>
        <authorList>
            <person name="Kim H.M."/>
            <person name="Jeon C.O."/>
        </authorList>
    </citation>
    <scope>NUCLEOTIDE SEQUENCE</scope>
    <source>
        <strain evidence="2">CrO1</strain>
    </source>
</reference>
<feature type="transmembrane region" description="Helical" evidence="1">
    <location>
        <begin position="351"/>
        <end position="370"/>
    </location>
</feature>
<feature type="transmembrane region" description="Helical" evidence="1">
    <location>
        <begin position="318"/>
        <end position="339"/>
    </location>
</feature>
<feature type="transmembrane region" description="Helical" evidence="1">
    <location>
        <begin position="376"/>
        <end position="395"/>
    </location>
</feature>
<feature type="transmembrane region" description="Helical" evidence="1">
    <location>
        <begin position="243"/>
        <end position="266"/>
    </location>
</feature>
<feature type="transmembrane region" description="Helical" evidence="1">
    <location>
        <begin position="184"/>
        <end position="208"/>
    </location>
</feature>
<feature type="transmembrane region" description="Helical" evidence="1">
    <location>
        <begin position="105"/>
        <end position="134"/>
    </location>
</feature>
<gene>
    <name evidence="2" type="ORF">I8E28_08230</name>
</gene>
<feature type="transmembrane region" description="Helical" evidence="1">
    <location>
        <begin position="26"/>
        <end position="51"/>
    </location>
</feature>
<feature type="transmembrane region" description="Helical" evidence="1">
    <location>
        <begin position="63"/>
        <end position="85"/>
    </location>
</feature>
<evidence type="ECO:0000313" key="2">
    <source>
        <dbReference type="EMBL" id="MBK0392577.1"/>
    </source>
</evidence>
<keyword evidence="3" id="KW-1185">Reference proteome</keyword>
<keyword evidence="1" id="KW-0472">Membrane</keyword>
<dbReference type="EMBL" id="JAEDAO010000001">
    <property type="protein sequence ID" value="MBK0392577.1"/>
    <property type="molecule type" value="Genomic_DNA"/>
</dbReference>
<dbReference type="InterPro" id="IPR010266">
    <property type="entry name" value="NnrS"/>
</dbReference>